<feature type="domain" description="FAS1" evidence="2">
    <location>
        <begin position="171"/>
        <end position="315"/>
    </location>
</feature>
<feature type="chain" id="PRO_5033066471" description="FAS1 domain-containing protein" evidence="1">
    <location>
        <begin position="29"/>
        <end position="515"/>
    </location>
</feature>
<dbReference type="Proteomes" id="UP000612055">
    <property type="component" value="Unassembled WGS sequence"/>
</dbReference>
<comment type="caution">
    <text evidence="3">The sequence shown here is derived from an EMBL/GenBank/DDBJ whole genome shotgun (WGS) entry which is preliminary data.</text>
</comment>
<dbReference type="InterPro" id="IPR050904">
    <property type="entry name" value="Adhesion/Biosynth-related"/>
</dbReference>
<dbReference type="FunFam" id="2.30.180.10:FF:000047">
    <property type="entry name" value="Fasciclin-like protein"/>
    <property type="match status" value="1"/>
</dbReference>
<feature type="signal peptide" evidence="1">
    <location>
        <begin position="1"/>
        <end position="28"/>
    </location>
</feature>
<dbReference type="GO" id="GO:0005615">
    <property type="term" value="C:extracellular space"/>
    <property type="evidence" value="ECO:0007669"/>
    <property type="project" value="TreeGrafter"/>
</dbReference>
<sequence length="515" mass="51209">MAMRRSAVASFALVAGLLLLASSPFASSQSIASVAVANNLTLLVQGVQASGQATFLSNASLTITAFAPTDAAFQQLVTDLGITAADLLALGTSLAPIFSYHLLPTPVRAADVPTTATPVVTLLAGSNLTVVRNGGTVTVSSVGSDANVTVADVAATGSVVHVVNAVLLPFFKNIASAAIRTPSLSTLLAAVQAANLTSTLANPALNVTLFAPTNDAFTRTLAPLGLTVDALVARPALLADILRYHVVPQQIPASAATATAAAFPTLLTGKNVSVVAVNGGVQVTPIGGSAATVTAANLAVGVGPRSYIHLIDHVLLPFPTTIATAASQAGLSILLAAVQASNDTSLLAALNNATFPATVLAPTNAAFTSLLTSLGLTSAQLLADQANLNRILRAHIISGAVKSSALTDGQTVTTLGGAPLTVRISGGTVRFVAAKSNATVVAADVSVNADTSIVHVIDAVLIPADALNPAPSSPPPPPSGGSAGAAKPSAAVTAVAALVAGAWLYMAPAGRRSWF</sequence>
<dbReference type="EMBL" id="JAEHOE010000047">
    <property type="protein sequence ID" value="KAG2492049.1"/>
    <property type="molecule type" value="Genomic_DNA"/>
</dbReference>
<dbReference type="PANTHER" id="PTHR10900:SF77">
    <property type="entry name" value="FI19380P1"/>
    <property type="match status" value="1"/>
</dbReference>
<keyword evidence="4" id="KW-1185">Reference proteome</keyword>
<evidence type="ECO:0000256" key="1">
    <source>
        <dbReference type="SAM" id="SignalP"/>
    </source>
</evidence>
<dbReference type="Pfam" id="PF02469">
    <property type="entry name" value="Fasciclin"/>
    <property type="match status" value="3"/>
</dbReference>
<dbReference type="SUPFAM" id="SSF82153">
    <property type="entry name" value="FAS1 domain"/>
    <property type="match status" value="3"/>
</dbReference>
<dbReference type="Gene3D" id="2.30.180.10">
    <property type="entry name" value="FAS1 domain"/>
    <property type="match status" value="3"/>
</dbReference>
<organism evidence="3 4">
    <name type="scientific">Edaphochlamys debaryana</name>
    <dbReference type="NCBI Taxonomy" id="47281"/>
    <lineage>
        <taxon>Eukaryota</taxon>
        <taxon>Viridiplantae</taxon>
        <taxon>Chlorophyta</taxon>
        <taxon>core chlorophytes</taxon>
        <taxon>Chlorophyceae</taxon>
        <taxon>CS clade</taxon>
        <taxon>Chlamydomonadales</taxon>
        <taxon>Chlamydomonadales incertae sedis</taxon>
        <taxon>Edaphochlamys</taxon>
    </lineage>
</organism>
<dbReference type="PANTHER" id="PTHR10900">
    <property type="entry name" value="PERIOSTIN-RELATED"/>
    <property type="match status" value="1"/>
</dbReference>
<dbReference type="AlphaFoldDB" id="A0A835Y6S8"/>
<dbReference type="OrthoDB" id="544570at2759"/>
<feature type="domain" description="FAS1" evidence="2">
    <location>
        <begin position="27"/>
        <end position="167"/>
    </location>
</feature>
<name>A0A835Y6S8_9CHLO</name>
<feature type="domain" description="FAS1" evidence="2">
    <location>
        <begin position="318"/>
        <end position="461"/>
    </location>
</feature>
<gene>
    <name evidence="3" type="ORF">HYH03_009547</name>
</gene>
<protein>
    <recommendedName>
        <fullName evidence="2">FAS1 domain-containing protein</fullName>
    </recommendedName>
</protein>
<evidence type="ECO:0000313" key="3">
    <source>
        <dbReference type="EMBL" id="KAG2492049.1"/>
    </source>
</evidence>
<dbReference type="SMART" id="SM00554">
    <property type="entry name" value="FAS1"/>
    <property type="match status" value="3"/>
</dbReference>
<keyword evidence="1" id="KW-0732">Signal</keyword>
<dbReference type="InterPro" id="IPR000782">
    <property type="entry name" value="FAS1_domain"/>
</dbReference>
<dbReference type="PROSITE" id="PS50213">
    <property type="entry name" value="FAS1"/>
    <property type="match status" value="3"/>
</dbReference>
<accession>A0A835Y6S8</accession>
<evidence type="ECO:0000313" key="4">
    <source>
        <dbReference type="Proteomes" id="UP000612055"/>
    </source>
</evidence>
<reference evidence="3" key="1">
    <citation type="journal article" date="2020" name="bioRxiv">
        <title>Comparative genomics of Chlamydomonas.</title>
        <authorList>
            <person name="Craig R.J."/>
            <person name="Hasan A.R."/>
            <person name="Ness R.W."/>
            <person name="Keightley P.D."/>
        </authorList>
    </citation>
    <scope>NUCLEOTIDE SEQUENCE</scope>
    <source>
        <strain evidence="3">CCAP 11/70</strain>
    </source>
</reference>
<proteinExistence type="predicted"/>
<evidence type="ECO:0000259" key="2">
    <source>
        <dbReference type="PROSITE" id="PS50213"/>
    </source>
</evidence>
<dbReference type="InterPro" id="IPR036378">
    <property type="entry name" value="FAS1_dom_sf"/>
</dbReference>